<name>A0A8A2VEX4_9EURY</name>
<accession>A0A8A2VEX4</accession>
<dbReference type="EMBL" id="CP071462">
    <property type="protein sequence ID" value="QSX00062.1"/>
    <property type="molecule type" value="Genomic_DNA"/>
</dbReference>
<keyword evidence="3" id="KW-1185">Reference proteome</keyword>
<evidence type="ECO:0000313" key="2">
    <source>
        <dbReference type="EMBL" id="QSX00062.1"/>
    </source>
</evidence>
<protein>
    <submittedName>
        <fullName evidence="2">Uncharacterized protein</fullName>
    </submittedName>
</protein>
<evidence type="ECO:0000256" key="1">
    <source>
        <dbReference type="SAM" id="MobiDB-lite"/>
    </source>
</evidence>
<feature type="compositionally biased region" description="Acidic residues" evidence="1">
    <location>
        <begin position="19"/>
        <end position="33"/>
    </location>
</feature>
<dbReference type="GeneID" id="63186357"/>
<feature type="region of interest" description="Disordered" evidence="1">
    <location>
        <begin position="1"/>
        <end position="34"/>
    </location>
</feature>
<dbReference type="Proteomes" id="UP000663203">
    <property type="component" value="Chromosome"/>
</dbReference>
<dbReference type="KEGG" id="hakz:J0X25_03590"/>
<dbReference type="AlphaFoldDB" id="A0A8A2VEX4"/>
<feature type="compositionally biased region" description="Basic and acidic residues" evidence="1">
    <location>
        <begin position="1"/>
        <end position="14"/>
    </location>
</feature>
<gene>
    <name evidence="2" type="ORF">J0X25_03590</name>
</gene>
<dbReference type="RefSeq" id="WP_207289749.1">
    <property type="nucleotide sequence ID" value="NZ_CP071462.1"/>
</dbReference>
<proteinExistence type="predicted"/>
<evidence type="ECO:0000313" key="3">
    <source>
        <dbReference type="Proteomes" id="UP000663203"/>
    </source>
</evidence>
<sequence>MHGGAEDVLERARSALDFPTDDLGIEEPPEDVDSVLASSETFRPVHEERFREAGAQFD</sequence>
<reference evidence="2 3" key="1">
    <citation type="submission" date="2021-03" db="EMBL/GenBank/DDBJ databases">
        <title>Haloterrigena longa sp. nov. and Haloterrigena limicola sp. nov., extremely halophilic archaea isolated from a salt lake.</title>
        <authorList>
            <person name="Henglin C."/>
        </authorList>
    </citation>
    <scope>NUCLEOTIDE SEQUENCE [LARGE SCALE GENOMIC DNA]</scope>
    <source>
        <strain evidence="2 3">KZCA68</strain>
    </source>
</reference>
<organism evidence="2 3">
    <name type="scientific">Haloterrigena alkaliphila</name>
    <dbReference type="NCBI Taxonomy" id="2816475"/>
    <lineage>
        <taxon>Archaea</taxon>
        <taxon>Methanobacteriati</taxon>
        <taxon>Methanobacteriota</taxon>
        <taxon>Stenosarchaea group</taxon>
        <taxon>Halobacteria</taxon>
        <taxon>Halobacteriales</taxon>
        <taxon>Natrialbaceae</taxon>
        <taxon>Haloterrigena</taxon>
    </lineage>
</organism>